<evidence type="ECO:0000313" key="3">
    <source>
        <dbReference type="Proteomes" id="UP000249056"/>
    </source>
</evidence>
<protein>
    <submittedName>
        <fullName evidence="2">Uncharacterized protein</fullName>
    </submittedName>
</protein>
<dbReference type="Proteomes" id="UP000249056">
    <property type="component" value="Unassembled WGS sequence"/>
</dbReference>
<feature type="compositionally biased region" description="Polar residues" evidence="1">
    <location>
        <begin position="107"/>
        <end position="133"/>
    </location>
</feature>
<accession>A0A395IXU5</accession>
<organism evidence="2 3">
    <name type="scientific">Monilinia fructigena</name>
    <dbReference type="NCBI Taxonomy" id="38457"/>
    <lineage>
        <taxon>Eukaryota</taxon>
        <taxon>Fungi</taxon>
        <taxon>Dikarya</taxon>
        <taxon>Ascomycota</taxon>
        <taxon>Pezizomycotina</taxon>
        <taxon>Leotiomycetes</taxon>
        <taxon>Helotiales</taxon>
        <taxon>Sclerotiniaceae</taxon>
        <taxon>Monilinia</taxon>
    </lineage>
</organism>
<gene>
    <name evidence="2" type="ORF">DID88_001192</name>
</gene>
<dbReference type="AlphaFoldDB" id="A0A395IXU5"/>
<sequence length="155" mass="16100">MVVPLQVLAVTPTKMTTPSIFRWPPLVSHRRCRRKTGAPSTPGLAKSTVASANIEATATIRRSKKSSSGSAEGLNKTLAKSLDSRRSSSNSKKAIPISASPLRKTDSTASVSALRNLSNNETGGTIASSQAVNSDGAASAANTEVRNPLDNLMGP</sequence>
<proteinExistence type="predicted"/>
<reference evidence="2 3" key="1">
    <citation type="submission" date="2018-06" db="EMBL/GenBank/DDBJ databases">
        <title>Genome Sequence of the Brown Rot Fungal Pathogen Monilinia fructigena.</title>
        <authorList>
            <person name="Landi L."/>
            <person name="De Miccolis Angelini R.M."/>
            <person name="Pollastro S."/>
            <person name="Abate D."/>
            <person name="Faretra F."/>
            <person name="Romanazzi G."/>
        </authorList>
    </citation>
    <scope>NUCLEOTIDE SEQUENCE [LARGE SCALE GENOMIC DNA]</scope>
    <source>
        <strain evidence="2 3">Mfrg269</strain>
    </source>
</reference>
<feature type="region of interest" description="Disordered" evidence="1">
    <location>
        <begin position="59"/>
        <end position="155"/>
    </location>
</feature>
<comment type="caution">
    <text evidence="2">The sequence shown here is derived from an EMBL/GenBank/DDBJ whole genome shotgun (WGS) entry which is preliminary data.</text>
</comment>
<dbReference type="EMBL" id="QKRW01000011">
    <property type="protein sequence ID" value="RAL65085.1"/>
    <property type="molecule type" value="Genomic_DNA"/>
</dbReference>
<evidence type="ECO:0000256" key="1">
    <source>
        <dbReference type="SAM" id="MobiDB-lite"/>
    </source>
</evidence>
<name>A0A395IXU5_9HELO</name>
<keyword evidence="3" id="KW-1185">Reference proteome</keyword>
<evidence type="ECO:0000313" key="2">
    <source>
        <dbReference type="EMBL" id="RAL65085.1"/>
    </source>
</evidence>